<dbReference type="PROSITE" id="PS50880">
    <property type="entry name" value="TOPRIM"/>
    <property type="match status" value="1"/>
</dbReference>
<reference evidence="9 10" key="1">
    <citation type="journal article" date="2015" name="Nature">
        <title>rRNA introns, odd ribosomes, and small enigmatic genomes across a large radiation of phyla.</title>
        <authorList>
            <person name="Brown C.T."/>
            <person name="Hug L.A."/>
            <person name="Thomas B.C."/>
            <person name="Sharon I."/>
            <person name="Castelle C.J."/>
            <person name="Singh A."/>
            <person name="Wilkins M.J."/>
            <person name="Williams K.H."/>
            <person name="Banfield J.F."/>
        </authorList>
    </citation>
    <scope>NUCLEOTIDE SEQUENCE [LARGE SCALE GENOMIC DNA]</scope>
</reference>
<evidence type="ECO:0000256" key="6">
    <source>
        <dbReference type="ARBA" id="ARBA00023204"/>
    </source>
</evidence>
<dbReference type="PANTHER" id="PTHR30446">
    <property type="entry name" value="RECOMBINATION PROTEIN RECR"/>
    <property type="match status" value="1"/>
</dbReference>
<dbReference type="GO" id="GO:0006310">
    <property type="term" value="P:DNA recombination"/>
    <property type="evidence" value="ECO:0007669"/>
    <property type="project" value="UniProtKB-UniRule"/>
</dbReference>
<dbReference type="HAMAP" id="MF_00017">
    <property type="entry name" value="RecR"/>
    <property type="match status" value="1"/>
</dbReference>
<keyword evidence="5 7" id="KW-0233">DNA recombination</keyword>
<feature type="domain" description="Toprim" evidence="8">
    <location>
        <begin position="82"/>
        <end position="182"/>
    </location>
</feature>
<dbReference type="InterPro" id="IPR023627">
    <property type="entry name" value="Rcmb_RecR"/>
</dbReference>
<evidence type="ECO:0000256" key="7">
    <source>
        <dbReference type="HAMAP-Rule" id="MF_00017"/>
    </source>
</evidence>
<accession>A0A0G0VTL6</accession>
<dbReference type="Pfam" id="PF21175">
    <property type="entry name" value="RecR_C"/>
    <property type="match status" value="1"/>
</dbReference>
<name>A0A0G0VTL6_9BACT</name>
<dbReference type="Proteomes" id="UP000034236">
    <property type="component" value="Unassembled WGS sequence"/>
</dbReference>
<dbReference type="Gene3D" id="3.40.1360.10">
    <property type="match status" value="1"/>
</dbReference>
<keyword evidence="2 7" id="KW-0227">DNA damage</keyword>
<evidence type="ECO:0000256" key="2">
    <source>
        <dbReference type="ARBA" id="ARBA00022763"/>
    </source>
</evidence>
<dbReference type="Gene3D" id="1.10.8.420">
    <property type="entry name" value="RecR Domain 1"/>
    <property type="match status" value="1"/>
</dbReference>
<dbReference type="PANTHER" id="PTHR30446:SF0">
    <property type="entry name" value="RECOMBINATION PROTEIN RECR"/>
    <property type="match status" value="1"/>
</dbReference>
<sequence>MDIIDKLTEIFKEFPGIGERQARRFVYFLMSRTPAYSENLSGLIVELKKEVAQCGECFRFFILNNKKEKLCEICRNPNTDNSLLMAVEKDSDLESIRKSRVYHGKYFILGGLVPVVEKNTKSRVRIEELKERVKKEKNLKEIILAFSLSPQGDHTDSYVRTQLKEVAEKLNIKISSLGKGLSTGTELEYSDNDTLKNALKNRQ</sequence>
<dbReference type="InterPro" id="IPR006171">
    <property type="entry name" value="TOPRIM_dom"/>
</dbReference>
<keyword evidence="3 7" id="KW-0863">Zinc-finger</keyword>
<evidence type="ECO:0000256" key="3">
    <source>
        <dbReference type="ARBA" id="ARBA00022771"/>
    </source>
</evidence>
<evidence type="ECO:0000256" key="1">
    <source>
        <dbReference type="ARBA" id="ARBA00022723"/>
    </source>
</evidence>
<dbReference type="Pfam" id="PF13662">
    <property type="entry name" value="Toprim_4"/>
    <property type="match status" value="1"/>
</dbReference>
<organism evidence="9 10">
    <name type="scientific">Candidatus Nomurabacteria bacterium GW2011_GWA2_41_25</name>
    <dbReference type="NCBI Taxonomy" id="1618736"/>
    <lineage>
        <taxon>Bacteria</taxon>
        <taxon>Candidatus Nomuraibacteriota</taxon>
    </lineage>
</organism>
<dbReference type="SUPFAM" id="SSF111304">
    <property type="entry name" value="Recombination protein RecR"/>
    <property type="match status" value="1"/>
</dbReference>
<dbReference type="InterPro" id="IPR000093">
    <property type="entry name" value="DNA_Rcmb_RecR"/>
</dbReference>
<keyword evidence="6 7" id="KW-0234">DNA repair</keyword>
<comment type="caution">
    <text evidence="7">Lacks conserved residue(s) required for the propagation of feature annotation.</text>
</comment>
<dbReference type="GO" id="GO:0008270">
    <property type="term" value="F:zinc ion binding"/>
    <property type="evidence" value="ECO:0007669"/>
    <property type="project" value="UniProtKB-KW"/>
</dbReference>
<dbReference type="EMBL" id="LCBE01000009">
    <property type="protein sequence ID" value="KKS04180.1"/>
    <property type="molecule type" value="Genomic_DNA"/>
</dbReference>
<dbReference type="GO" id="GO:0003677">
    <property type="term" value="F:DNA binding"/>
    <property type="evidence" value="ECO:0007669"/>
    <property type="project" value="UniProtKB-UniRule"/>
</dbReference>
<comment type="function">
    <text evidence="7">May play a role in DNA repair. It seems to be involved in an RecBC-independent recombinational process of DNA repair. It may act with RecF and RecO.</text>
</comment>
<dbReference type="GO" id="GO:0006281">
    <property type="term" value="P:DNA repair"/>
    <property type="evidence" value="ECO:0007669"/>
    <property type="project" value="UniProtKB-UniRule"/>
</dbReference>
<proteinExistence type="inferred from homology"/>
<gene>
    <name evidence="7" type="primary">recR</name>
    <name evidence="9" type="ORF">UU58_C0009G0002</name>
</gene>
<keyword evidence="1 7" id="KW-0479">Metal-binding</keyword>
<evidence type="ECO:0000256" key="5">
    <source>
        <dbReference type="ARBA" id="ARBA00023172"/>
    </source>
</evidence>
<evidence type="ECO:0000313" key="10">
    <source>
        <dbReference type="Proteomes" id="UP000034236"/>
    </source>
</evidence>
<comment type="similarity">
    <text evidence="7">Belongs to the RecR family.</text>
</comment>
<keyword evidence="4 7" id="KW-0862">Zinc</keyword>
<evidence type="ECO:0000256" key="4">
    <source>
        <dbReference type="ARBA" id="ARBA00022833"/>
    </source>
</evidence>
<evidence type="ECO:0000313" key="9">
    <source>
        <dbReference type="EMBL" id="KKS04180.1"/>
    </source>
</evidence>
<evidence type="ECO:0000259" key="8">
    <source>
        <dbReference type="PROSITE" id="PS50880"/>
    </source>
</evidence>
<comment type="caution">
    <text evidence="9">The sequence shown here is derived from an EMBL/GenBank/DDBJ whole genome shotgun (WGS) entry which is preliminary data.</text>
</comment>
<protein>
    <recommendedName>
        <fullName evidence="7">Recombination protein RecR</fullName>
    </recommendedName>
</protein>
<dbReference type="AlphaFoldDB" id="A0A0G0VTL6"/>